<dbReference type="InterPro" id="IPR000121">
    <property type="entry name" value="PEP_util_C"/>
</dbReference>
<dbReference type="OrthoDB" id="5854851at2"/>
<evidence type="ECO:0000256" key="1">
    <source>
        <dbReference type="ARBA" id="ARBA00007837"/>
    </source>
</evidence>
<dbReference type="AlphaFoldDB" id="A0A178KLM9"/>
<dbReference type="InterPro" id="IPR040442">
    <property type="entry name" value="Pyrv_kinase-like_dom_sf"/>
</dbReference>
<keyword evidence="6" id="KW-0670">Pyruvate</keyword>
<name>A0A178KLM9_9GAMM</name>
<dbReference type="Proteomes" id="UP000078503">
    <property type="component" value="Unassembled WGS sequence"/>
</dbReference>
<accession>A0A178KLM9</accession>
<dbReference type="STRING" id="858640.A3K86_03715"/>
<dbReference type="GO" id="GO:0046872">
    <property type="term" value="F:metal ion binding"/>
    <property type="evidence" value="ECO:0007669"/>
    <property type="project" value="UniProtKB-KW"/>
</dbReference>
<evidence type="ECO:0000313" key="6">
    <source>
        <dbReference type="EMBL" id="OAN18036.1"/>
    </source>
</evidence>
<feature type="domain" description="PEP-utilising enzyme C-terminal" evidence="5">
    <location>
        <begin position="76"/>
        <end position="293"/>
    </location>
</feature>
<dbReference type="Pfam" id="PF02896">
    <property type="entry name" value="PEP-utilizers_C"/>
    <property type="match status" value="1"/>
</dbReference>
<comment type="caution">
    <text evidence="6">The sequence shown here is derived from an EMBL/GenBank/DDBJ whole genome shotgun (WGS) entry which is preliminary data.</text>
</comment>
<dbReference type="GO" id="GO:0005524">
    <property type="term" value="F:ATP binding"/>
    <property type="evidence" value="ECO:0007669"/>
    <property type="project" value="UniProtKB-KW"/>
</dbReference>
<dbReference type="InterPro" id="IPR006319">
    <property type="entry name" value="PEP_synth"/>
</dbReference>
<dbReference type="PANTHER" id="PTHR43030">
    <property type="entry name" value="PHOSPHOENOLPYRUVATE SYNTHASE"/>
    <property type="match status" value="1"/>
</dbReference>
<organism evidence="6 7">
    <name type="scientific">Photobacterium jeanii</name>
    <dbReference type="NCBI Taxonomy" id="858640"/>
    <lineage>
        <taxon>Bacteria</taxon>
        <taxon>Pseudomonadati</taxon>
        <taxon>Pseudomonadota</taxon>
        <taxon>Gammaproteobacteria</taxon>
        <taxon>Vibrionales</taxon>
        <taxon>Vibrionaceae</taxon>
        <taxon>Photobacterium</taxon>
    </lineage>
</organism>
<comment type="similarity">
    <text evidence="1">Belongs to the PEP-utilizing enzyme family.</text>
</comment>
<sequence>MTNPTAIPLNTTYVLTQVEQLQQTDPIGLVSIDDLVRHHFAFHPYVYSRSHDLDADQQAELAKECGDMPAAEYYVSELANILIKAAQQQANKEQVLRVALSGVESSSRRQQQGNQLEPQEVNPAMGLRGVSRFANTYHRPSFELDCEAIKRARMGEKLHNIELVIPFVRTFSEAATVIDILAEQGLCRGAQGLKVHLFVELPANALLAEKFLQYFDGLVVDIDVLAQFTLALDPEHQDLTYLYDEQNEAVLTLLRHSLKAAEKAGKPCEVVSRHLDDSPKLVHWLHEQGVSQVIKASYLKAD</sequence>
<evidence type="ECO:0000256" key="2">
    <source>
        <dbReference type="ARBA" id="ARBA00022723"/>
    </source>
</evidence>
<protein>
    <submittedName>
        <fullName evidence="6">Phosphoenolpyruvate-utilizing protein</fullName>
    </submittedName>
</protein>
<keyword evidence="4" id="KW-0067">ATP-binding</keyword>
<reference evidence="6 7" key="1">
    <citation type="submission" date="2016-03" db="EMBL/GenBank/DDBJ databases">
        <title>Photobacterium proteolyticum sp. nov. a protease producing bacterium isolated from ocean sediments of Laizhou Bay.</title>
        <authorList>
            <person name="Li Y."/>
        </authorList>
    </citation>
    <scope>NUCLEOTIDE SEQUENCE [LARGE SCALE GENOMIC DNA]</scope>
    <source>
        <strain evidence="6 7">R-40508</strain>
    </source>
</reference>
<dbReference type="PANTHER" id="PTHR43030:SF1">
    <property type="entry name" value="PHOSPHOENOLPYRUVATE SYNTHASE"/>
    <property type="match status" value="1"/>
</dbReference>
<proteinExistence type="inferred from homology"/>
<keyword evidence="2" id="KW-0479">Metal-binding</keyword>
<keyword evidence="3" id="KW-0547">Nucleotide-binding</keyword>
<dbReference type="InterPro" id="IPR015813">
    <property type="entry name" value="Pyrv/PenolPyrv_kinase-like_dom"/>
</dbReference>
<dbReference type="Gene3D" id="3.20.20.60">
    <property type="entry name" value="Phosphoenolpyruvate-binding domains"/>
    <property type="match status" value="1"/>
</dbReference>
<dbReference type="EMBL" id="LVHF01000012">
    <property type="protein sequence ID" value="OAN18036.1"/>
    <property type="molecule type" value="Genomic_DNA"/>
</dbReference>
<dbReference type="RefSeq" id="WP_068327882.1">
    <property type="nucleotide sequence ID" value="NZ_LVHF01000012.1"/>
</dbReference>
<evidence type="ECO:0000313" key="7">
    <source>
        <dbReference type="Proteomes" id="UP000078503"/>
    </source>
</evidence>
<evidence type="ECO:0000256" key="4">
    <source>
        <dbReference type="ARBA" id="ARBA00022840"/>
    </source>
</evidence>
<dbReference type="SUPFAM" id="SSF51621">
    <property type="entry name" value="Phosphoenolpyruvate/pyruvate domain"/>
    <property type="match status" value="1"/>
</dbReference>
<gene>
    <name evidence="6" type="ORF">A3K86_03715</name>
</gene>
<dbReference type="GO" id="GO:0008986">
    <property type="term" value="F:pyruvate, water dikinase activity"/>
    <property type="evidence" value="ECO:0007669"/>
    <property type="project" value="InterPro"/>
</dbReference>
<keyword evidence="7" id="KW-1185">Reference proteome</keyword>
<evidence type="ECO:0000259" key="5">
    <source>
        <dbReference type="Pfam" id="PF02896"/>
    </source>
</evidence>
<evidence type="ECO:0000256" key="3">
    <source>
        <dbReference type="ARBA" id="ARBA00022741"/>
    </source>
</evidence>